<sequence length="67" mass="7512">MDRNGSRNRRRSSVTVDDDTASRRNNFYRRESNMSEVSFLSNVGMANDEIFSGPMSESVPTANSSFA</sequence>
<dbReference type="Proteomes" id="UP000729357">
    <property type="component" value="Unassembled WGS sequence"/>
</dbReference>
<accession>A0A9P8F377</accession>
<feature type="region of interest" description="Disordered" evidence="1">
    <location>
        <begin position="1"/>
        <end position="29"/>
    </location>
</feature>
<proteinExistence type="predicted"/>
<dbReference type="EMBL" id="JAHFXS010007546">
    <property type="protein sequence ID" value="KAG9925364.1"/>
    <property type="molecule type" value="Genomic_DNA"/>
</dbReference>
<organism evidence="2 3">
    <name type="scientific">Aureobasidium melanogenum</name>
    <name type="common">Aureobasidium pullulans var. melanogenum</name>
    <dbReference type="NCBI Taxonomy" id="46634"/>
    <lineage>
        <taxon>Eukaryota</taxon>
        <taxon>Fungi</taxon>
        <taxon>Dikarya</taxon>
        <taxon>Ascomycota</taxon>
        <taxon>Pezizomycotina</taxon>
        <taxon>Dothideomycetes</taxon>
        <taxon>Dothideomycetidae</taxon>
        <taxon>Dothideales</taxon>
        <taxon>Saccotheciaceae</taxon>
        <taxon>Aureobasidium</taxon>
    </lineage>
</organism>
<evidence type="ECO:0000313" key="3">
    <source>
        <dbReference type="Proteomes" id="UP000729357"/>
    </source>
</evidence>
<feature type="compositionally biased region" description="Basic residues" evidence="1">
    <location>
        <begin position="1"/>
        <end position="12"/>
    </location>
</feature>
<gene>
    <name evidence="2" type="ORF">KCU98_g21489</name>
</gene>
<name>A0A9P8F377_AURME</name>
<evidence type="ECO:0000256" key="1">
    <source>
        <dbReference type="SAM" id="MobiDB-lite"/>
    </source>
</evidence>
<reference evidence="2" key="1">
    <citation type="journal article" date="2021" name="J Fungi (Basel)">
        <title>Virulence traits and population genomics of the black yeast Aureobasidium melanogenum.</title>
        <authorList>
            <person name="Cernosa A."/>
            <person name="Sun X."/>
            <person name="Gostincar C."/>
            <person name="Fang C."/>
            <person name="Gunde-Cimerman N."/>
            <person name="Song Z."/>
        </authorList>
    </citation>
    <scope>NUCLEOTIDE SEQUENCE</scope>
    <source>
        <strain evidence="2">EXF-9298</strain>
    </source>
</reference>
<dbReference type="AlphaFoldDB" id="A0A9P8F377"/>
<reference evidence="2" key="2">
    <citation type="submission" date="2021-08" db="EMBL/GenBank/DDBJ databases">
        <authorList>
            <person name="Gostincar C."/>
            <person name="Sun X."/>
            <person name="Song Z."/>
            <person name="Gunde-Cimerman N."/>
        </authorList>
    </citation>
    <scope>NUCLEOTIDE SEQUENCE</scope>
    <source>
        <strain evidence="2">EXF-9298</strain>
    </source>
</reference>
<keyword evidence="3" id="KW-1185">Reference proteome</keyword>
<comment type="caution">
    <text evidence="2">The sequence shown here is derived from an EMBL/GenBank/DDBJ whole genome shotgun (WGS) entry which is preliminary data.</text>
</comment>
<feature type="non-terminal residue" evidence="2">
    <location>
        <position position="67"/>
    </location>
</feature>
<evidence type="ECO:0000313" key="2">
    <source>
        <dbReference type="EMBL" id="KAG9925364.1"/>
    </source>
</evidence>
<protein>
    <submittedName>
        <fullName evidence="2">Uncharacterized protein</fullName>
    </submittedName>
</protein>